<evidence type="ECO:0000313" key="1">
    <source>
        <dbReference type="EMBL" id="KAJ4723666.1"/>
    </source>
</evidence>
<accession>A0ACC1YIQ1</accession>
<reference evidence="1 2" key="1">
    <citation type="journal article" date="2023" name="Science">
        <title>Complex scaffold remodeling in plant triterpene biosynthesis.</title>
        <authorList>
            <person name="De La Pena R."/>
            <person name="Hodgson H."/>
            <person name="Liu J.C."/>
            <person name="Stephenson M.J."/>
            <person name="Martin A.C."/>
            <person name="Owen C."/>
            <person name="Harkess A."/>
            <person name="Leebens-Mack J."/>
            <person name="Jimenez L.E."/>
            <person name="Osbourn A."/>
            <person name="Sattely E.S."/>
        </authorList>
    </citation>
    <scope>NUCLEOTIDE SEQUENCE [LARGE SCALE GENOMIC DNA]</scope>
    <source>
        <strain evidence="2">cv. JPN11</strain>
        <tissue evidence="1">Leaf</tissue>
    </source>
</reference>
<comment type="caution">
    <text evidence="1">The sequence shown here is derived from an EMBL/GenBank/DDBJ whole genome shotgun (WGS) entry which is preliminary data.</text>
</comment>
<dbReference type="Proteomes" id="UP001164539">
    <property type="component" value="Chromosome 3"/>
</dbReference>
<organism evidence="1 2">
    <name type="scientific">Melia azedarach</name>
    <name type="common">Chinaberry tree</name>
    <dbReference type="NCBI Taxonomy" id="155640"/>
    <lineage>
        <taxon>Eukaryota</taxon>
        <taxon>Viridiplantae</taxon>
        <taxon>Streptophyta</taxon>
        <taxon>Embryophyta</taxon>
        <taxon>Tracheophyta</taxon>
        <taxon>Spermatophyta</taxon>
        <taxon>Magnoliopsida</taxon>
        <taxon>eudicotyledons</taxon>
        <taxon>Gunneridae</taxon>
        <taxon>Pentapetalae</taxon>
        <taxon>rosids</taxon>
        <taxon>malvids</taxon>
        <taxon>Sapindales</taxon>
        <taxon>Meliaceae</taxon>
        <taxon>Melia</taxon>
    </lineage>
</organism>
<protein>
    <submittedName>
        <fullName evidence="1">Disease resistance protein</fullName>
    </submittedName>
</protein>
<proteinExistence type="predicted"/>
<gene>
    <name evidence="1" type="ORF">OWV82_007008</name>
</gene>
<sequence length="989" mass="113098">MEAIAAQAAGQAAGSLVAPAVEGGKGIFNHLRRNYGYVKNMKKNFAKLEKEERYLCDEEVDVKTRLDRNKHRMEKTRRCETWLNEVERMKKEVEQLKTDYNSTRKFLCGICSFLGLRKLGKRIVKKNAEVVLLKNQISHIAIMVEKAPAPVIKKHAKKIEDVPSLNKHVEMLQEYLRNEELKRICIWGPPGVGKTTIMENLHDAVGESHQFDIIFWVTIAGKTTRGIQEVLLERLDLKGAEHSNDSKADMISEELMGKSYVLFLDDVASEINLTEIGIHDEHIHGKVVFASRYKNMCGETDEDINVRRLSDEDAQKLFWQIVGGHLKDSRDIKSVARSIINECSGMPYMIKLIGKSLENVSDPALWRDTLMQLRSPSMEPKQELEEVYKSFKLVCDKLHSDIQPCLLYWAIFPAGCELHQDYIIECWRAEQFFTHLKKLGQARDRGHAILDEFFQKSLLEKGRTVAHYRMFEHFHRVALRIANLNKDKCNILVKEGEKIEDAEWEYANRISLIHFGLSTLPKRPRCCRVLTLLLQESSLSEFPVTFFGYMCSLRLLDLRDTKIRLLPSSICNLINLKTLFLNNCSQLMELPTEVGYLHSLEVLDIRRTGIYCLPGEIGQLTNLKCLRVSFVENVGNHNHVNSETREMISSNIIARLYSLEELSIDVEPNNRRWKQNVEIIALEIAALEDLTTLCFYFPKVDCFQSFIRTSKSWNGNNTLCRGNSFRAFSILVGYHQRSSPLMELDVSGCSAAKHFRFSDGEGFPDAVLKILEQACAFELIGHRNAAYLSDFGADKLGGLEACMIEDCSEMVSIIDGNLTGGVAFQCLKKLHISNLPKLVYIWEGSIASRSLVMLTTLTLKGCHSIKTLFSQEMVRCLNQLQHLEVEECNAIEEIIMAGNVVESRTFPKLKNLQLIHLPRLSNICCDFSLEWPSLETMTIKTCQELKDFPSTFAQATKIREILCSQAWWNQLVWPNGNVRDHFQSFCKFV</sequence>
<dbReference type="EMBL" id="CM051396">
    <property type="protein sequence ID" value="KAJ4723666.1"/>
    <property type="molecule type" value="Genomic_DNA"/>
</dbReference>
<keyword evidence="2" id="KW-1185">Reference proteome</keyword>
<evidence type="ECO:0000313" key="2">
    <source>
        <dbReference type="Proteomes" id="UP001164539"/>
    </source>
</evidence>
<name>A0ACC1YIQ1_MELAZ</name>